<dbReference type="CDD" id="cd05387">
    <property type="entry name" value="BY-kinase"/>
    <property type="match status" value="1"/>
</dbReference>
<gene>
    <name evidence="10" type="ORF">HCR03_00475</name>
</gene>
<evidence type="ECO:0000256" key="8">
    <source>
        <dbReference type="ARBA" id="ARBA00051245"/>
    </source>
</evidence>
<evidence type="ECO:0000256" key="3">
    <source>
        <dbReference type="ARBA" id="ARBA00022679"/>
    </source>
</evidence>
<keyword evidence="7" id="KW-0829">Tyrosine-protein kinase</keyword>
<evidence type="ECO:0000256" key="1">
    <source>
        <dbReference type="ARBA" id="ARBA00007316"/>
    </source>
</evidence>
<dbReference type="GO" id="GO:0005886">
    <property type="term" value="C:plasma membrane"/>
    <property type="evidence" value="ECO:0007669"/>
    <property type="project" value="TreeGrafter"/>
</dbReference>
<keyword evidence="4" id="KW-0547">Nucleotide-binding</keyword>
<dbReference type="InterPro" id="IPR050445">
    <property type="entry name" value="Bact_polysacc_biosynth/exp"/>
</dbReference>
<comment type="similarity">
    <text evidence="1">Belongs to the CpsD/CapB family.</text>
</comment>
<evidence type="ECO:0000256" key="5">
    <source>
        <dbReference type="ARBA" id="ARBA00022777"/>
    </source>
</evidence>
<evidence type="ECO:0000256" key="7">
    <source>
        <dbReference type="ARBA" id="ARBA00023137"/>
    </source>
</evidence>
<feature type="domain" description="AAA" evidence="9">
    <location>
        <begin position="57"/>
        <end position="165"/>
    </location>
</feature>
<dbReference type="GO" id="GO:0004715">
    <property type="term" value="F:non-membrane spanning protein tyrosine kinase activity"/>
    <property type="evidence" value="ECO:0007669"/>
    <property type="project" value="UniProtKB-EC"/>
</dbReference>
<keyword evidence="3" id="KW-0808">Transferase</keyword>
<accession>A0A7G8TB50</accession>
<dbReference type="SUPFAM" id="SSF52540">
    <property type="entry name" value="P-loop containing nucleoside triphosphate hydrolases"/>
    <property type="match status" value="1"/>
</dbReference>
<evidence type="ECO:0000256" key="4">
    <source>
        <dbReference type="ARBA" id="ARBA00022741"/>
    </source>
</evidence>
<evidence type="ECO:0000256" key="2">
    <source>
        <dbReference type="ARBA" id="ARBA00011903"/>
    </source>
</evidence>
<dbReference type="Gene3D" id="3.40.50.300">
    <property type="entry name" value="P-loop containing nucleotide triphosphate hydrolases"/>
    <property type="match status" value="1"/>
</dbReference>
<dbReference type="InterPro" id="IPR025669">
    <property type="entry name" value="AAA_dom"/>
</dbReference>
<dbReference type="AlphaFoldDB" id="A0A7G8TB50"/>
<organism evidence="10 11">
    <name type="scientific">Caproicibacter fermentans</name>
    <dbReference type="NCBI Taxonomy" id="2576756"/>
    <lineage>
        <taxon>Bacteria</taxon>
        <taxon>Bacillati</taxon>
        <taxon>Bacillota</taxon>
        <taxon>Clostridia</taxon>
        <taxon>Eubacteriales</taxon>
        <taxon>Acutalibacteraceae</taxon>
        <taxon>Caproicibacter</taxon>
    </lineage>
</organism>
<keyword evidence="6" id="KW-0067">ATP-binding</keyword>
<dbReference type="EC" id="2.7.10.2" evidence="2"/>
<evidence type="ECO:0000313" key="10">
    <source>
        <dbReference type="EMBL" id="QNK40841.1"/>
    </source>
</evidence>
<dbReference type="KEGG" id="cfem:HCR03_00475"/>
<reference evidence="10 11" key="1">
    <citation type="submission" date="2020-08" db="EMBL/GenBank/DDBJ databases">
        <title>The isolate Caproiciproducens sp. 7D4C2 produces n-caproate at mildly acidic conditions from hexoses: genome and rBOX comparison with related strains and chain-elongating bacteria.</title>
        <authorList>
            <person name="Esquivel-Elizondo S."/>
            <person name="Bagci C."/>
            <person name="Temovska M."/>
            <person name="Jeon B.S."/>
            <person name="Bessarab I."/>
            <person name="Williams R.B.H."/>
            <person name="Huson D.H."/>
            <person name="Angenent L.T."/>
        </authorList>
    </citation>
    <scope>NUCLEOTIDE SEQUENCE [LARGE SCALE GENOMIC DNA]</scope>
    <source>
        <strain evidence="10 11">7D4C2</strain>
    </source>
</reference>
<name>A0A7G8TB50_9FIRM</name>
<dbReference type="NCBIfam" id="TIGR01007">
    <property type="entry name" value="eps_fam"/>
    <property type="match status" value="1"/>
</dbReference>
<evidence type="ECO:0000313" key="11">
    <source>
        <dbReference type="Proteomes" id="UP000515909"/>
    </source>
</evidence>
<dbReference type="PANTHER" id="PTHR32309:SF13">
    <property type="entry name" value="FERRIC ENTEROBACTIN TRANSPORT PROTEIN FEPE"/>
    <property type="match status" value="1"/>
</dbReference>
<dbReference type="Pfam" id="PF13614">
    <property type="entry name" value="AAA_31"/>
    <property type="match status" value="1"/>
</dbReference>
<dbReference type="InterPro" id="IPR027417">
    <property type="entry name" value="P-loop_NTPase"/>
</dbReference>
<dbReference type="PANTHER" id="PTHR32309">
    <property type="entry name" value="TYROSINE-PROTEIN KINASE"/>
    <property type="match status" value="1"/>
</dbReference>
<dbReference type="InterPro" id="IPR005702">
    <property type="entry name" value="Wzc-like_C"/>
</dbReference>
<dbReference type="Proteomes" id="UP000515909">
    <property type="component" value="Chromosome"/>
</dbReference>
<protein>
    <recommendedName>
        <fullName evidence="2">non-specific protein-tyrosine kinase</fullName>
        <ecNumber evidence="2">2.7.10.2</ecNumber>
    </recommendedName>
</protein>
<evidence type="ECO:0000256" key="6">
    <source>
        <dbReference type="ARBA" id="ARBA00022840"/>
    </source>
</evidence>
<dbReference type="RefSeq" id="WP_187036138.1">
    <property type="nucleotide sequence ID" value="NZ_CP060286.1"/>
</dbReference>
<dbReference type="EMBL" id="CP060286">
    <property type="protein sequence ID" value="QNK40841.1"/>
    <property type="molecule type" value="Genomic_DNA"/>
</dbReference>
<comment type="catalytic activity">
    <reaction evidence="8">
        <text>L-tyrosyl-[protein] + ATP = O-phospho-L-tyrosyl-[protein] + ADP + H(+)</text>
        <dbReference type="Rhea" id="RHEA:10596"/>
        <dbReference type="Rhea" id="RHEA-COMP:10136"/>
        <dbReference type="Rhea" id="RHEA-COMP:20101"/>
        <dbReference type="ChEBI" id="CHEBI:15378"/>
        <dbReference type="ChEBI" id="CHEBI:30616"/>
        <dbReference type="ChEBI" id="CHEBI:46858"/>
        <dbReference type="ChEBI" id="CHEBI:61978"/>
        <dbReference type="ChEBI" id="CHEBI:456216"/>
        <dbReference type="EC" id="2.7.10.2"/>
    </reaction>
</comment>
<evidence type="ECO:0000259" key="9">
    <source>
        <dbReference type="Pfam" id="PF13614"/>
    </source>
</evidence>
<keyword evidence="5 10" id="KW-0418">Kinase</keyword>
<dbReference type="GO" id="GO:0005524">
    <property type="term" value="F:ATP binding"/>
    <property type="evidence" value="ECO:0007669"/>
    <property type="project" value="UniProtKB-KW"/>
</dbReference>
<sequence>MKNQHFKKGPPKRPFMDPSLTFQVTEAYKVARTSLAFSLLKKGCKKVIVTSSLDAEGKSTTSVNLAKSLAQQVDIKVLLIDSDLRRPKIHEYFGLDNTVGLTNYLGNMCGVKDVTRPTEEPNLSVICSGVAVPNPSELLASSAMKNLLACLEPYYDYIIMDTSPVNIVVDALPLAKISDGGDHRCPGRNFHLS</sequence>
<proteinExistence type="inferred from homology"/>